<evidence type="ECO:0000256" key="1">
    <source>
        <dbReference type="SAM" id="MobiDB-lite"/>
    </source>
</evidence>
<feature type="compositionally biased region" description="Polar residues" evidence="1">
    <location>
        <begin position="537"/>
        <end position="548"/>
    </location>
</feature>
<feature type="compositionally biased region" description="Polar residues" evidence="1">
    <location>
        <begin position="34"/>
        <end position="44"/>
    </location>
</feature>
<comment type="caution">
    <text evidence="3">The sequence shown here is derived from an EMBL/GenBank/DDBJ whole genome shotgun (WGS) entry which is preliminary data.</text>
</comment>
<dbReference type="EMBL" id="CAWUON010000084">
    <property type="protein sequence ID" value="CAK7272157.1"/>
    <property type="molecule type" value="Genomic_DNA"/>
</dbReference>
<dbReference type="Pfam" id="PF25909">
    <property type="entry name" value="zf-C2H2_AHC1"/>
    <property type="match status" value="1"/>
</dbReference>
<dbReference type="Proteomes" id="UP001642502">
    <property type="component" value="Unassembled WGS sequence"/>
</dbReference>
<accession>A0ABP0DXY7</accession>
<feature type="compositionally biased region" description="Acidic residues" evidence="1">
    <location>
        <begin position="590"/>
        <end position="601"/>
    </location>
</feature>
<sequence length="666" mass="70989">MPAAAAASTPTEPQKPVKRKRSADLQSALPPSPSTEFDSPSEDLSQLPLPKRRRSDSGRAIWPQATFATSYDASHALQPDGPRRGTPPSPPPSVHDTVEMDAVKDVVQYQFSHEILLKHNELRLIDQELAKCQIALEQLRRCHLIPYPIDCPTPEQMLDIASGRGGCVRPKPGATIPKWSPPFGVVDGPYARHYAKWLIPDPVFDGPLADWPGLAPSAQSTKSRAIADARTTRNSIADISKARRSDQKLQALSNGCPQPKDRAGPCVLKRSDGKVVKLVCTDCHRDNFSSTQGFINHCRIAHKRDYKSHDEAAIHCGHPIEVDTATASASVLSHKSGMASCETSNSVSAKTEASTFRAVAKAAPGSISIPPSSVAPTISTLVSTVPATNSPAAAVVSYVHKLACADTGTANSVLERIHSSYQLCSTSHTNGSEICANMEAQDSADGEATKAGFAGSEEVPFLSRFLKKRRFGGDLGASVEDARVVTDINTASWYADEGYEFEMEPSDSESPPSTPAERGLACPVQPSSAFVGRGEGTETSAPGNSKGASSPPRVQFSCQMADFAAMDSAMDIDLSPVPSANNNAPSLVSDDGEFDDSDDGSASETSDTDMGSVSDIAEINIDEDEVQAHETARPMRHHSGSVKLKKDESKHVSFVSPVKGANGRRK</sequence>
<reference evidence="3 4" key="1">
    <citation type="submission" date="2024-01" db="EMBL/GenBank/DDBJ databases">
        <authorList>
            <person name="Allen C."/>
            <person name="Tagirdzhanova G."/>
        </authorList>
    </citation>
    <scope>NUCLEOTIDE SEQUENCE [LARGE SCALE GENOMIC DNA]</scope>
    <source>
        <strain evidence="3 4">CBS 119000</strain>
    </source>
</reference>
<gene>
    <name evidence="3" type="ORF">SEPCBS119000_004976</name>
</gene>
<feature type="region of interest" description="Disordered" evidence="1">
    <location>
        <begin position="573"/>
        <end position="666"/>
    </location>
</feature>
<evidence type="ECO:0000313" key="4">
    <source>
        <dbReference type="Proteomes" id="UP001642502"/>
    </source>
</evidence>
<feature type="region of interest" description="Disordered" evidence="1">
    <location>
        <begin position="1"/>
        <end position="96"/>
    </location>
</feature>
<name>A0ABP0DXY7_9PEZI</name>
<feature type="region of interest" description="Disordered" evidence="1">
    <location>
        <begin position="501"/>
        <end position="553"/>
    </location>
</feature>
<proteinExistence type="predicted"/>
<evidence type="ECO:0000259" key="2">
    <source>
        <dbReference type="Pfam" id="PF25909"/>
    </source>
</evidence>
<evidence type="ECO:0000313" key="3">
    <source>
        <dbReference type="EMBL" id="CAK7272157.1"/>
    </source>
</evidence>
<dbReference type="InterPro" id="IPR058706">
    <property type="entry name" value="zf-C2H2_AHC1-like"/>
</dbReference>
<keyword evidence="4" id="KW-1185">Reference proteome</keyword>
<protein>
    <recommendedName>
        <fullName evidence="2">AHC1-like C2H2 zinc-finger domain-containing protein</fullName>
    </recommendedName>
</protein>
<organism evidence="3 4">
    <name type="scientific">Sporothrix epigloea</name>
    <dbReference type="NCBI Taxonomy" id="1892477"/>
    <lineage>
        <taxon>Eukaryota</taxon>
        <taxon>Fungi</taxon>
        <taxon>Dikarya</taxon>
        <taxon>Ascomycota</taxon>
        <taxon>Pezizomycotina</taxon>
        <taxon>Sordariomycetes</taxon>
        <taxon>Sordariomycetidae</taxon>
        <taxon>Ophiostomatales</taxon>
        <taxon>Ophiostomataceae</taxon>
        <taxon>Sporothrix</taxon>
    </lineage>
</organism>
<feature type="domain" description="AHC1-like C2H2 zinc-finger" evidence="2">
    <location>
        <begin position="263"/>
        <end position="314"/>
    </location>
</feature>